<sequence>MHGATQGQASATAGARHSALAESMWAVGAQAPPPPGGSVILDSSHPKWRARLPGGQSDPRSSSMAQQYMRPPGRCHQAPGPRAQHAPGFGGGSVGTR</sequence>
<organismHost>
    <name type="scientific">Homo sapiens</name>
    <name type="common">Human</name>
    <dbReference type="NCBI Taxonomy" id="9606"/>
</organismHost>
<evidence type="ECO:0000313" key="4">
    <source>
        <dbReference type="EMBL" id="QBH83771.1"/>
    </source>
</evidence>
<evidence type="ECO:0000313" key="5">
    <source>
        <dbReference type="EMBL" id="QBH84511.1"/>
    </source>
</evidence>
<evidence type="ECO:0000313" key="6">
    <source>
        <dbReference type="EMBL" id="QBH85125.1"/>
    </source>
</evidence>
<feature type="region of interest" description="Disordered" evidence="1">
    <location>
        <begin position="24"/>
        <end position="97"/>
    </location>
</feature>
<protein>
    <submittedName>
        <fullName evidence="6">Uncharacterized protein</fullName>
    </submittedName>
</protein>
<feature type="compositionally biased region" description="Gly residues" evidence="1">
    <location>
        <begin position="88"/>
        <end position="97"/>
    </location>
</feature>
<dbReference type="EMBL" id="MH790660">
    <property type="protein sequence ID" value="QBH85125.1"/>
    <property type="molecule type" value="Genomic_DNA"/>
</dbReference>
<dbReference type="EMBL" id="MH790644">
    <property type="protein sequence ID" value="QBH83771.1"/>
    <property type="molecule type" value="Genomic_DNA"/>
</dbReference>
<evidence type="ECO:0000313" key="3">
    <source>
        <dbReference type="EMBL" id="QBH80084.1"/>
    </source>
</evidence>
<dbReference type="EMBL" id="MH790576">
    <property type="protein sequence ID" value="QBH77770.1"/>
    <property type="molecule type" value="Genomic_DNA"/>
</dbReference>
<evidence type="ECO:0000313" key="2">
    <source>
        <dbReference type="EMBL" id="QBH77770.1"/>
    </source>
</evidence>
<dbReference type="EMBL" id="MH790653">
    <property type="protein sequence ID" value="QBH84511.1"/>
    <property type="molecule type" value="Genomic_DNA"/>
</dbReference>
<accession>A0A481TY09</accession>
<dbReference type="EMBL" id="MH790603">
    <property type="protein sequence ID" value="QBH80084.1"/>
    <property type="molecule type" value="Genomic_DNA"/>
</dbReference>
<reference evidence="6" key="1">
    <citation type="submission" date="2018-08" db="EMBL/GenBank/DDBJ databases">
        <title>HSV2 whole genome sequences from clinical isolates.</title>
        <authorList>
            <person name="Roychoudhury P."/>
            <person name="Greninger A.L."/>
            <person name="Jerome K.R."/>
            <person name="Johnston C."/>
            <person name="Wald A."/>
            <person name="Xie H."/>
        </authorList>
    </citation>
    <scope>NUCLEOTIDE SEQUENCE</scope>
    <source>
        <strain evidence="5">2004-51444SWAB</strain>
        <strain evidence="3">2006-13869CAM</strain>
        <strain evidence="2">2006-15840CAM</strain>
        <strain evidence="6">2008-483</strain>
        <strain evidence="4">2009-11820_S31_L001</strain>
    </source>
</reference>
<proteinExistence type="predicted"/>
<evidence type="ECO:0000256" key="1">
    <source>
        <dbReference type="SAM" id="MobiDB-lite"/>
    </source>
</evidence>
<name>A0A481TY09_HHV2</name>
<organism evidence="6">
    <name type="scientific">Human herpesvirus 2</name>
    <name type="common">HHV-2</name>
    <name type="synonym">Human herpes simplex virus 2</name>
    <dbReference type="NCBI Taxonomy" id="10310"/>
    <lineage>
        <taxon>Viruses</taxon>
        <taxon>Duplodnaviria</taxon>
        <taxon>Heunggongvirae</taxon>
        <taxon>Peploviricota</taxon>
        <taxon>Herviviricetes</taxon>
        <taxon>Herpesvirales</taxon>
        <taxon>Orthoherpesviridae</taxon>
        <taxon>Alphaherpesvirinae</taxon>
        <taxon>Simplexvirus</taxon>
        <taxon>Simplexvirus humanalpha2</taxon>
    </lineage>
</organism>